<dbReference type="PANTHER" id="PTHR43367:SF1">
    <property type="entry name" value="TWO-COMPONENT RESPONSE REGULATOR-LIKE APRR6-RELATED"/>
    <property type="match status" value="1"/>
</dbReference>
<dbReference type="RefSeq" id="WP_154621071.1">
    <property type="nucleotide sequence ID" value="NZ_VUNL01000009.1"/>
</dbReference>
<keyword evidence="1" id="KW-0597">Phosphoprotein</keyword>
<keyword evidence="5" id="KW-1185">Reference proteome</keyword>
<dbReference type="SUPFAM" id="SSF52172">
    <property type="entry name" value="CheY-like"/>
    <property type="match status" value="1"/>
</dbReference>
<dbReference type="InterPro" id="IPR005561">
    <property type="entry name" value="ANTAR"/>
</dbReference>
<evidence type="ECO:0000256" key="1">
    <source>
        <dbReference type="PROSITE-ProRule" id="PRU00169"/>
    </source>
</evidence>
<dbReference type="InterPro" id="IPR036388">
    <property type="entry name" value="WH-like_DNA-bd_sf"/>
</dbReference>
<evidence type="ECO:0000313" key="5">
    <source>
        <dbReference type="Proteomes" id="UP000430222"/>
    </source>
</evidence>
<reference evidence="4 5" key="1">
    <citation type="submission" date="2019-08" db="EMBL/GenBank/DDBJ databases">
        <title>In-depth cultivation of the pig gut microbiome towards novel bacterial diversity and tailored functional studies.</title>
        <authorList>
            <person name="Wylensek D."/>
            <person name="Hitch T.C.A."/>
            <person name="Clavel T."/>
        </authorList>
    </citation>
    <scope>NUCLEOTIDE SEQUENCE [LARGE SCALE GENOMIC DNA]</scope>
    <source>
        <strain evidence="5">WCA-380-WT-3B3</strain>
    </source>
</reference>
<accession>A0A6I2V169</accession>
<dbReference type="EMBL" id="VUNL01000009">
    <property type="protein sequence ID" value="MSV25306.1"/>
    <property type="molecule type" value="Genomic_DNA"/>
</dbReference>
<feature type="modified residue" description="4-aspartylphosphate" evidence="1">
    <location>
        <position position="63"/>
    </location>
</feature>
<evidence type="ECO:0000259" key="3">
    <source>
        <dbReference type="PROSITE" id="PS50921"/>
    </source>
</evidence>
<dbReference type="Gene3D" id="3.40.50.2300">
    <property type="match status" value="1"/>
</dbReference>
<dbReference type="AlphaFoldDB" id="A0A6I2V169"/>
<dbReference type="InterPro" id="IPR001789">
    <property type="entry name" value="Sig_transdc_resp-reg_receiver"/>
</dbReference>
<feature type="domain" description="ANTAR" evidence="3">
    <location>
        <begin position="133"/>
        <end position="194"/>
    </location>
</feature>
<evidence type="ECO:0000313" key="4">
    <source>
        <dbReference type="EMBL" id="MSV25306.1"/>
    </source>
</evidence>
<dbReference type="Pfam" id="PF00072">
    <property type="entry name" value="Response_reg"/>
    <property type="match status" value="1"/>
</dbReference>
<dbReference type="PANTHER" id="PTHR43367">
    <property type="match status" value="1"/>
</dbReference>
<name>A0A6I2V169_9FIRM</name>
<proteinExistence type="predicted"/>
<gene>
    <name evidence="4" type="ORF">FYJ78_08970</name>
</gene>
<organism evidence="4 5">
    <name type="scientific">Selenomonas montiformis</name>
    <dbReference type="NCBI Taxonomy" id="2652285"/>
    <lineage>
        <taxon>Bacteria</taxon>
        <taxon>Bacillati</taxon>
        <taxon>Bacillota</taxon>
        <taxon>Negativicutes</taxon>
        <taxon>Selenomonadales</taxon>
        <taxon>Selenomonadaceae</taxon>
        <taxon>Selenomonas</taxon>
    </lineage>
</organism>
<dbReference type="PROSITE" id="PS50110">
    <property type="entry name" value="RESPONSE_REGULATORY"/>
    <property type="match status" value="1"/>
</dbReference>
<dbReference type="InterPro" id="IPR011006">
    <property type="entry name" value="CheY-like_superfamily"/>
</dbReference>
<dbReference type="PROSITE" id="PS50921">
    <property type="entry name" value="ANTAR"/>
    <property type="match status" value="1"/>
</dbReference>
<feature type="domain" description="Response regulatory" evidence="2">
    <location>
        <begin position="13"/>
        <end position="127"/>
    </location>
</feature>
<comment type="caution">
    <text evidence="4">The sequence shown here is derived from an EMBL/GenBank/DDBJ whole genome shotgun (WGS) entry which is preliminary data.</text>
</comment>
<dbReference type="GO" id="GO:0003723">
    <property type="term" value="F:RNA binding"/>
    <property type="evidence" value="ECO:0007669"/>
    <property type="project" value="InterPro"/>
</dbReference>
<sequence length="201" mass="22930">MEKRRNPKNKSLRLVIADNESIIRMDLREMLEEAGHEIVGEAIDGRKAIELTRMHRPDLVIMDIKMPEMDGITASRKIAEEKLAPVLLLTAFSQPEIVEKAKDSGVLGYLVKPVRESNLFPAMEIALSRWEEMKGMEQELDRLKDSLETRKIADRAKGILMAAHKLSEQEAYRRMQRYAMMKRLSMKEVAEAIVRAAGGKV</sequence>
<dbReference type="Pfam" id="PF03861">
    <property type="entry name" value="ANTAR"/>
    <property type="match status" value="1"/>
</dbReference>
<protein>
    <submittedName>
        <fullName evidence="4">Response regulator</fullName>
    </submittedName>
</protein>
<dbReference type="SMART" id="SM01012">
    <property type="entry name" value="ANTAR"/>
    <property type="match status" value="1"/>
</dbReference>
<dbReference type="GO" id="GO:0000160">
    <property type="term" value="P:phosphorelay signal transduction system"/>
    <property type="evidence" value="ECO:0007669"/>
    <property type="project" value="InterPro"/>
</dbReference>
<dbReference type="Gene3D" id="1.10.10.10">
    <property type="entry name" value="Winged helix-like DNA-binding domain superfamily/Winged helix DNA-binding domain"/>
    <property type="match status" value="1"/>
</dbReference>
<dbReference type="Proteomes" id="UP000430222">
    <property type="component" value="Unassembled WGS sequence"/>
</dbReference>
<dbReference type="SMART" id="SM00448">
    <property type="entry name" value="REC"/>
    <property type="match status" value="1"/>
</dbReference>
<dbReference type="InterPro" id="IPR008327">
    <property type="entry name" value="Sig_transdc_resp-reg_antiterm"/>
</dbReference>
<dbReference type="PIRSF" id="PIRSF036382">
    <property type="entry name" value="RR_antiterm"/>
    <property type="match status" value="1"/>
</dbReference>
<evidence type="ECO:0000259" key="2">
    <source>
        <dbReference type="PROSITE" id="PS50110"/>
    </source>
</evidence>